<feature type="transmembrane region" description="Helical" evidence="1">
    <location>
        <begin position="36"/>
        <end position="53"/>
    </location>
</feature>
<dbReference type="RefSeq" id="WP_189385243.1">
    <property type="nucleotide sequence ID" value="NZ_BAABFY010000017.1"/>
</dbReference>
<feature type="transmembrane region" description="Helical" evidence="1">
    <location>
        <begin position="171"/>
        <end position="192"/>
    </location>
</feature>
<evidence type="ECO:0000313" key="2">
    <source>
        <dbReference type="EMBL" id="GGW88915.1"/>
    </source>
</evidence>
<feature type="transmembrane region" description="Helical" evidence="1">
    <location>
        <begin position="143"/>
        <end position="165"/>
    </location>
</feature>
<feature type="transmembrane region" description="Helical" evidence="1">
    <location>
        <begin position="199"/>
        <end position="218"/>
    </location>
</feature>
<reference evidence="2" key="1">
    <citation type="journal article" date="2014" name="Int. J. Syst. Evol. Microbiol.">
        <title>Complete genome sequence of Corynebacterium casei LMG S-19264T (=DSM 44701T), isolated from a smear-ripened cheese.</title>
        <authorList>
            <consortium name="US DOE Joint Genome Institute (JGI-PGF)"/>
            <person name="Walter F."/>
            <person name="Albersmeier A."/>
            <person name="Kalinowski J."/>
            <person name="Ruckert C."/>
        </authorList>
    </citation>
    <scope>NUCLEOTIDE SEQUENCE</scope>
    <source>
        <strain evidence="2">KCTC 23732</strain>
    </source>
</reference>
<keyword evidence="1" id="KW-1133">Transmembrane helix</keyword>
<name>A0A918MZ81_9BURK</name>
<sequence>MKDLLFSLLPICLYLVLGLLIGKILPATQSARLTRLITPFVWLLLFAIGYKFGLQLENLQNVTQILGIAMAYALGTTVFSFVGLWLLLPKNEKGTTEATSDFGIWHVIRECGIAFAFLLAGIGLAKLLLMAHMNTEWLPSVETFLYILLVLIGIDLVNAPISLKFLQFRTIATPVVVILFSLLGGTAVAWLMDMDIRNGLVLSAGFGWFSLSGVLVTANLGEFYGAASLMTDLFRELLSIVVLFFLGARHPVPAIGTSGATAMDTTLPIIKKITGNHYIATAIFCGAVLSLVAPFLLTWLLTLFN</sequence>
<feature type="transmembrane region" description="Helical" evidence="1">
    <location>
        <begin position="278"/>
        <end position="301"/>
    </location>
</feature>
<keyword evidence="3" id="KW-1185">Reference proteome</keyword>
<evidence type="ECO:0000256" key="1">
    <source>
        <dbReference type="SAM" id="Phobius"/>
    </source>
</evidence>
<dbReference type="GO" id="GO:0015661">
    <property type="term" value="F:L-lysine efflux transmembrane transporter activity"/>
    <property type="evidence" value="ECO:0007669"/>
    <property type="project" value="InterPro"/>
</dbReference>
<feature type="transmembrane region" description="Helical" evidence="1">
    <location>
        <begin position="107"/>
        <end position="131"/>
    </location>
</feature>
<dbReference type="PANTHER" id="PTHR35804:SF1">
    <property type="entry name" value="LYSINE EXPORTER LYSO"/>
    <property type="match status" value="1"/>
</dbReference>
<proteinExistence type="predicted"/>
<feature type="transmembrane region" description="Helical" evidence="1">
    <location>
        <begin position="65"/>
        <end position="87"/>
    </location>
</feature>
<reference evidence="2" key="2">
    <citation type="submission" date="2020-09" db="EMBL/GenBank/DDBJ databases">
        <authorList>
            <person name="Sun Q."/>
            <person name="Kim S."/>
        </authorList>
    </citation>
    <scope>NUCLEOTIDE SEQUENCE</scope>
    <source>
        <strain evidence="2">KCTC 23732</strain>
    </source>
</reference>
<dbReference type="PANTHER" id="PTHR35804">
    <property type="entry name" value="LYSINE EXPORTER LYSO"/>
    <property type="match status" value="1"/>
</dbReference>
<dbReference type="AlphaFoldDB" id="A0A918MZ81"/>
<evidence type="ECO:0000313" key="3">
    <source>
        <dbReference type="Proteomes" id="UP000608345"/>
    </source>
</evidence>
<gene>
    <name evidence="2" type="ORF">GCM10011450_18890</name>
</gene>
<protein>
    <submittedName>
        <fullName evidence="2">Membrane protein</fullName>
    </submittedName>
</protein>
<keyword evidence="1" id="KW-0472">Membrane</keyword>
<keyword evidence="1" id="KW-0812">Transmembrane</keyword>
<dbReference type="GO" id="GO:0005886">
    <property type="term" value="C:plasma membrane"/>
    <property type="evidence" value="ECO:0007669"/>
    <property type="project" value="TreeGrafter"/>
</dbReference>
<dbReference type="Pfam" id="PF03956">
    <property type="entry name" value="Lys_export"/>
    <property type="match status" value="1"/>
</dbReference>
<organism evidence="2 3">
    <name type="scientific">Advenella faeciporci</name>
    <dbReference type="NCBI Taxonomy" id="797535"/>
    <lineage>
        <taxon>Bacteria</taxon>
        <taxon>Pseudomonadati</taxon>
        <taxon>Pseudomonadota</taxon>
        <taxon>Betaproteobacteria</taxon>
        <taxon>Burkholderiales</taxon>
        <taxon>Alcaligenaceae</taxon>
    </lineage>
</organism>
<dbReference type="InterPro" id="IPR005642">
    <property type="entry name" value="LysO"/>
</dbReference>
<comment type="caution">
    <text evidence="2">The sequence shown here is derived from an EMBL/GenBank/DDBJ whole genome shotgun (WGS) entry which is preliminary data.</text>
</comment>
<dbReference type="EMBL" id="BMYS01000013">
    <property type="protein sequence ID" value="GGW88915.1"/>
    <property type="molecule type" value="Genomic_DNA"/>
</dbReference>
<dbReference type="Proteomes" id="UP000608345">
    <property type="component" value="Unassembled WGS sequence"/>
</dbReference>
<accession>A0A918MZ81</accession>